<dbReference type="EMBL" id="JANPWB010000001">
    <property type="protein sequence ID" value="KAJ1218970.1"/>
    <property type="molecule type" value="Genomic_DNA"/>
</dbReference>
<feature type="region of interest" description="Disordered" evidence="1">
    <location>
        <begin position="1"/>
        <end position="75"/>
    </location>
</feature>
<evidence type="ECO:0000256" key="1">
    <source>
        <dbReference type="SAM" id="MobiDB-lite"/>
    </source>
</evidence>
<feature type="compositionally biased region" description="Acidic residues" evidence="1">
    <location>
        <begin position="25"/>
        <end position="36"/>
    </location>
</feature>
<sequence>MEEDAAAGLFKRPHRQGRRQRPAEEDASESPDDEDNAQEKDHCRLLNWGTRRKHRAEAGHAPESTATPGTGQEGR</sequence>
<protein>
    <submittedName>
        <fullName evidence="2">Uncharacterized protein</fullName>
    </submittedName>
</protein>
<proteinExistence type="predicted"/>
<feature type="compositionally biased region" description="Polar residues" evidence="1">
    <location>
        <begin position="64"/>
        <end position="75"/>
    </location>
</feature>
<feature type="compositionally biased region" description="Basic residues" evidence="1">
    <location>
        <begin position="11"/>
        <end position="20"/>
    </location>
</feature>
<accession>A0AAV7X423</accession>
<reference evidence="2" key="1">
    <citation type="journal article" date="2022" name="bioRxiv">
        <title>Sequencing and chromosome-scale assembly of the giantPleurodeles waltlgenome.</title>
        <authorList>
            <person name="Brown T."/>
            <person name="Elewa A."/>
            <person name="Iarovenko S."/>
            <person name="Subramanian E."/>
            <person name="Araus A.J."/>
            <person name="Petzold A."/>
            <person name="Susuki M."/>
            <person name="Suzuki K.-i.T."/>
            <person name="Hayashi T."/>
            <person name="Toyoda A."/>
            <person name="Oliveira C."/>
            <person name="Osipova E."/>
            <person name="Leigh N.D."/>
            <person name="Simon A."/>
            <person name="Yun M.H."/>
        </authorList>
    </citation>
    <scope>NUCLEOTIDE SEQUENCE</scope>
    <source>
        <strain evidence="2">20211129_DDA</strain>
        <tissue evidence="2">Liver</tissue>
    </source>
</reference>
<organism evidence="2 3">
    <name type="scientific">Pleurodeles waltl</name>
    <name type="common">Iberian ribbed newt</name>
    <dbReference type="NCBI Taxonomy" id="8319"/>
    <lineage>
        <taxon>Eukaryota</taxon>
        <taxon>Metazoa</taxon>
        <taxon>Chordata</taxon>
        <taxon>Craniata</taxon>
        <taxon>Vertebrata</taxon>
        <taxon>Euteleostomi</taxon>
        <taxon>Amphibia</taxon>
        <taxon>Batrachia</taxon>
        <taxon>Caudata</taxon>
        <taxon>Salamandroidea</taxon>
        <taxon>Salamandridae</taxon>
        <taxon>Pleurodelinae</taxon>
        <taxon>Pleurodeles</taxon>
    </lineage>
</organism>
<dbReference type="AlphaFoldDB" id="A0AAV7X423"/>
<name>A0AAV7X423_PLEWA</name>
<dbReference type="Proteomes" id="UP001066276">
    <property type="component" value="Chromosome 1_1"/>
</dbReference>
<comment type="caution">
    <text evidence="2">The sequence shown here is derived from an EMBL/GenBank/DDBJ whole genome shotgun (WGS) entry which is preliminary data.</text>
</comment>
<gene>
    <name evidence="2" type="ORF">NDU88_006541</name>
</gene>
<evidence type="ECO:0000313" key="3">
    <source>
        <dbReference type="Proteomes" id="UP001066276"/>
    </source>
</evidence>
<evidence type="ECO:0000313" key="2">
    <source>
        <dbReference type="EMBL" id="KAJ1218970.1"/>
    </source>
</evidence>
<keyword evidence="3" id="KW-1185">Reference proteome</keyword>